<evidence type="ECO:0000256" key="3">
    <source>
        <dbReference type="ARBA" id="ARBA00023004"/>
    </source>
</evidence>
<feature type="domain" description="Rieske" evidence="5">
    <location>
        <begin position="5"/>
        <end position="111"/>
    </location>
</feature>
<dbReference type="GO" id="GO:0051213">
    <property type="term" value="F:dioxygenase activity"/>
    <property type="evidence" value="ECO:0007669"/>
    <property type="project" value="UniProtKB-KW"/>
</dbReference>
<dbReference type="STRING" id="634436.SAMN05216361_2360"/>
<evidence type="ECO:0000313" key="7">
    <source>
        <dbReference type="Proteomes" id="UP000184520"/>
    </source>
</evidence>
<reference evidence="7" key="1">
    <citation type="submission" date="2016-11" db="EMBL/GenBank/DDBJ databases">
        <authorList>
            <person name="Varghese N."/>
            <person name="Submissions S."/>
        </authorList>
    </citation>
    <scope>NUCLEOTIDE SEQUENCE [LARGE SCALE GENOMIC DNA]</scope>
    <source>
        <strain evidence="7">CGMCC 1.8995</strain>
    </source>
</reference>
<keyword evidence="4" id="KW-0411">Iron-sulfur</keyword>
<dbReference type="EMBL" id="FQWD01000003">
    <property type="protein sequence ID" value="SHG47542.1"/>
    <property type="molecule type" value="Genomic_DNA"/>
</dbReference>
<protein>
    <submittedName>
        <fullName evidence="6">Ferredoxin subunit of nitrite reductase or a ring-hydroxylating dioxygenase</fullName>
    </submittedName>
</protein>
<evidence type="ECO:0000256" key="1">
    <source>
        <dbReference type="ARBA" id="ARBA00022714"/>
    </source>
</evidence>
<dbReference type="PROSITE" id="PS51296">
    <property type="entry name" value="RIESKE"/>
    <property type="match status" value="1"/>
</dbReference>
<gene>
    <name evidence="6" type="ORF">SAMN05216361_2360</name>
</gene>
<keyword evidence="3" id="KW-0408">Iron</keyword>
<evidence type="ECO:0000256" key="2">
    <source>
        <dbReference type="ARBA" id="ARBA00022723"/>
    </source>
</evidence>
<dbReference type="Gene3D" id="2.102.10.10">
    <property type="entry name" value="Rieske [2Fe-2S] iron-sulphur domain"/>
    <property type="match status" value="1"/>
</dbReference>
<proteinExistence type="predicted"/>
<dbReference type="Proteomes" id="UP000184520">
    <property type="component" value="Unassembled WGS sequence"/>
</dbReference>
<dbReference type="GO" id="GO:0051537">
    <property type="term" value="F:2 iron, 2 sulfur cluster binding"/>
    <property type="evidence" value="ECO:0007669"/>
    <property type="project" value="UniProtKB-KW"/>
</dbReference>
<dbReference type="SUPFAM" id="SSF50022">
    <property type="entry name" value="ISP domain"/>
    <property type="match status" value="1"/>
</dbReference>
<keyword evidence="6" id="KW-0223">Dioxygenase</keyword>
<keyword evidence="6" id="KW-0560">Oxidoreductase</keyword>
<organism evidence="6 7">
    <name type="scientific">Marisediminitalea aggregata</name>
    <dbReference type="NCBI Taxonomy" id="634436"/>
    <lineage>
        <taxon>Bacteria</taxon>
        <taxon>Pseudomonadati</taxon>
        <taxon>Pseudomonadota</taxon>
        <taxon>Gammaproteobacteria</taxon>
        <taxon>Alteromonadales</taxon>
        <taxon>Alteromonadaceae</taxon>
        <taxon>Marisediminitalea</taxon>
    </lineage>
</organism>
<keyword evidence="7" id="KW-1185">Reference proteome</keyword>
<name>A0A1M5K403_9ALTE</name>
<dbReference type="PANTHER" id="PTHR40261:SF1">
    <property type="entry name" value="RIESKE DOMAIN-CONTAINING PROTEIN"/>
    <property type="match status" value="1"/>
</dbReference>
<dbReference type="OrthoDB" id="9794779at2"/>
<evidence type="ECO:0000259" key="5">
    <source>
        <dbReference type="PROSITE" id="PS51296"/>
    </source>
</evidence>
<dbReference type="GO" id="GO:0046872">
    <property type="term" value="F:metal ion binding"/>
    <property type="evidence" value="ECO:0007669"/>
    <property type="project" value="UniProtKB-KW"/>
</dbReference>
<evidence type="ECO:0000313" key="6">
    <source>
        <dbReference type="EMBL" id="SHG47542.1"/>
    </source>
</evidence>
<dbReference type="PANTHER" id="PTHR40261">
    <property type="match status" value="1"/>
</dbReference>
<dbReference type="CDD" id="cd03467">
    <property type="entry name" value="Rieske"/>
    <property type="match status" value="1"/>
</dbReference>
<dbReference type="AlphaFoldDB" id="A0A1M5K403"/>
<sequence length="118" mass="13299">MSKRVRLCRAEDIPDYCAQGFDPNRRGFDTLFVVRQGRYFYAYADVCPHYGDTSLPWKKDEYLDAAGENIVCAAHGALFNIRSGLCTSGPCKGESLRPISVIRESDDSLWVALEDLEQ</sequence>
<dbReference type="InterPro" id="IPR036922">
    <property type="entry name" value="Rieske_2Fe-2S_sf"/>
</dbReference>
<evidence type="ECO:0000256" key="4">
    <source>
        <dbReference type="ARBA" id="ARBA00023014"/>
    </source>
</evidence>
<dbReference type="RefSeq" id="WP_073322566.1">
    <property type="nucleotide sequence ID" value="NZ_FQWD01000003.1"/>
</dbReference>
<accession>A0A1M5K403</accession>
<keyword evidence="1" id="KW-0001">2Fe-2S</keyword>
<dbReference type="Pfam" id="PF00355">
    <property type="entry name" value="Rieske"/>
    <property type="match status" value="1"/>
</dbReference>
<dbReference type="InterPro" id="IPR017941">
    <property type="entry name" value="Rieske_2Fe-2S"/>
</dbReference>
<keyword evidence="2" id="KW-0479">Metal-binding</keyword>